<feature type="compositionally biased region" description="Polar residues" evidence="1">
    <location>
        <begin position="28"/>
        <end position="42"/>
    </location>
</feature>
<sequence>MKFSQKPRTTFEVSQYFPGPGYYISQDQEQVRQQQNSHNLTTFGKKERFNSSLEPDQSKIGPGSYKVTQSDFEKYNQDRQDNKKASQKVNDQPQIRINAVPSIPSKNVKEGYQEIGDGLLIVMKNQKENENVGPGQYNPNYNFVKPRAQKAVIPKQVNQQGSLEKLDQKQKINLNASQQSQIESIVQQNLVGLVPKDQNTIQEHLVSQQERPASDQRIRQIKGQRYKAELTSLVSRDPKKKQIGEYNLELLMIRERQLAKDDQGPPPGKYYNQNLHTSFKVQYKPSEYQCFDSSSQRFEENGIFKNKLGPGQYNLVDISQAGGIQQSNAIKFGREKRAISDYEAIKNNIPGPGDYNLKLIQDIGNIEKYDLYKLKQSNLKFNSVFGSGSRRFTDQRPGSDVNPGPGSYTINDNNKTKKRKRVKTLYMQSNSEAVLLKNQSNNLSFNDTSLQIIQNNRKNNYEKTKQQSNNMSFNDQNTTNYTRIVEIDDISHMEVKNINQSQNKQPQQSSYVFKSQTNRFRVKNQSFDNKHNLDGSDKLGPGCYEIVQDIQKQKQTYNKGKDLLNKSPRITDKFEGIQIPKLGPGYYDPNIQLVKPKAPCTTKI</sequence>
<dbReference type="KEGG" id="tet:TTHERM_000218509"/>
<organism evidence="2 3">
    <name type="scientific">Tetrahymena thermophila (strain SB210)</name>
    <dbReference type="NCBI Taxonomy" id="312017"/>
    <lineage>
        <taxon>Eukaryota</taxon>
        <taxon>Sar</taxon>
        <taxon>Alveolata</taxon>
        <taxon>Ciliophora</taxon>
        <taxon>Intramacronucleata</taxon>
        <taxon>Oligohymenophorea</taxon>
        <taxon>Hymenostomatida</taxon>
        <taxon>Tetrahymenina</taxon>
        <taxon>Tetrahymenidae</taxon>
        <taxon>Tetrahymena</taxon>
    </lineage>
</organism>
<dbReference type="PANTHER" id="PTHR21580:SF28">
    <property type="entry name" value="BOREALIN N-TERMINAL DOMAIN-CONTAINING PROTEIN-RELATED"/>
    <property type="match status" value="1"/>
</dbReference>
<dbReference type="Pfam" id="PF07004">
    <property type="entry name" value="SHIPPO-rpt"/>
    <property type="match status" value="5"/>
</dbReference>
<dbReference type="InParanoid" id="W7XA45"/>
<accession>W7XA45</accession>
<gene>
    <name evidence="2" type="ORF">TTHERM_000218509</name>
</gene>
<dbReference type="Proteomes" id="UP000009168">
    <property type="component" value="Unassembled WGS sequence"/>
</dbReference>
<reference evidence="3" key="1">
    <citation type="journal article" date="2006" name="PLoS Biol.">
        <title>Macronuclear genome sequence of the ciliate Tetrahymena thermophila, a model eukaryote.</title>
        <authorList>
            <person name="Eisen J.A."/>
            <person name="Coyne R.S."/>
            <person name="Wu M."/>
            <person name="Wu D."/>
            <person name="Thiagarajan M."/>
            <person name="Wortman J.R."/>
            <person name="Badger J.H."/>
            <person name="Ren Q."/>
            <person name="Amedeo P."/>
            <person name="Jones K.M."/>
            <person name="Tallon L.J."/>
            <person name="Delcher A.L."/>
            <person name="Salzberg S.L."/>
            <person name="Silva J.C."/>
            <person name="Haas B.J."/>
            <person name="Majoros W.H."/>
            <person name="Farzad M."/>
            <person name="Carlton J.M."/>
            <person name="Smith R.K. Jr."/>
            <person name="Garg J."/>
            <person name="Pearlman R.E."/>
            <person name="Karrer K.M."/>
            <person name="Sun L."/>
            <person name="Manning G."/>
            <person name="Elde N.C."/>
            <person name="Turkewitz A.P."/>
            <person name="Asai D.J."/>
            <person name="Wilkes D.E."/>
            <person name="Wang Y."/>
            <person name="Cai H."/>
            <person name="Collins K."/>
            <person name="Stewart B.A."/>
            <person name="Lee S.R."/>
            <person name="Wilamowska K."/>
            <person name="Weinberg Z."/>
            <person name="Ruzzo W.L."/>
            <person name="Wloga D."/>
            <person name="Gaertig J."/>
            <person name="Frankel J."/>
            <person name="Tsao C.-C."/>
            <person name="Gorovsky M.A."/>
            <person name="Keeling P.J."/>
            <person name="Waller R.F."/>
            <person name="Patron N.J."/>
            <person name="Cherry J.M."/>
            <person name="Stover N.A."/>
            <person name="Krieger C.J."/>
            <person name="del Toro C."/>
            <person name="Ryder H.F."/>
            <person name="Williamson S.C."/>
            <person name="Barbeau R.A."/>
            <person name="Hamilton E.P."/>
            <person name="Orias E."/>
        </authorList>
    </citation>
    <scope>NUCLEOTIDE SEQUENCE [LARGE SCALE GENOMIC DNA]</scope>
    <source>
        <strain evidence="3">SB210</strain>
    </source>
</reference>
<dbReference type="EMBL" id="GG662621">
    <property type="protein sequence ID" value="EWS73273.1"/>
    <property type="molecule type" value="Genomic_DNA"/>
</dbReference>
<evidence type="ECO:0000313" key="3">
    <source>
        <dbReference type="Proteomes" id="UP000009168"/>
    </source>
</evidence>
<protein>
    <submittedName>
        <fullName evidence="2">EF hand protein</fullName>
    </submittedName>
</protein>
<dbReference type="GeneID" id="24437850"/>
<feature type="region of interest" description="Disordered" evidence="1">
    <location>
        <begin position="28"/>
        <end position="70"/>
    </location>
</feature>
<keyword evidence="3" id="KW-1185">Reference proteome</keyword>
<dbReference type="AlphaFoldDB" id="W7XA45"/>
<dbReference type="PANTHER" id="PTHR21580">
    <property type="entry name" value="SHIPPO-1-RELATED"/>
    <property type="match status" value="1"/>
</dbReference>
<evidence type="ECO:0000256" key="1">
    <source>
        <dbReference type="SAM" id="MobiDB-lite"/>
    </source>
</evidence>
<dbReference type="InterPro" id="IPR051291">
    <property type="entry name" value="CIMAP"/>
</dbReference>
<dbReference type="OrthoDB" id="10680099at2759"/>
<dbReference type="InterPro" id="IPR010736">
    <property type="entry name" value="SHIPPO-rpt"/>
</dbReference>
<evidence type="ECO:0000313" key="2">
    <source>
        <dbReference type="EMBL" id="EWS73273.1"/>
    </source>
</evidence>
<proteinExistence type="predicted"/>
<feature type="region of interest" description="Disordered" evidence="1">
    <location>
        <begin position="387"/>
        <end position="407"/>
    </location>
</feature>
<dbReference type="RefSeq" id="XP_012654182.1">
    <property type="nucleotide sequence ID" value="XM_012798728.1"/>
</dbReference>
<name>W7XA45_TETTS</name>